<keyword evidence="11" id="KW-0496">Mitochondrion</keyword>
<dbReference type="Gene3D" id="3.40.50.970">
    <property type="match status" value="1"/>
</dbReference>
<evidence type="ECO:0000256" key="9">
    <source>
        <dbReference type="ARBA" id="ARBA00023002"/>
    </source>
</evidence>
<gene>
    <name evidence="17" type="ORF">SELMODRAFT_138697</name>
</gene>
<evidence type="ECO:0000256" key="8">
    <source>
        <dbReference type="ARBA" id="ARBA00022946"/>
    </source>
</evidence>
<evidence type="ECO:0000256" key="7">
    <source>
        <dbReference type="ARBA" id="ARBA00022842"/>
    </source>
</evidence>
<evidence type="ECO:0000256" key="5">
    <source>
        <dbReference type="ARBA" id="ARBA00012280"/>
    </source>
</evidence>
<comment type="cofactor">
    <cofactor evidence="2">
        <name>thiamine diphosphate</name>
        <dbReference type="ChEBI" id="CHEBI:58937"/>
    </cofactor>
</comment>
<comment type="cofactor">
    <cofactor evidence="1">
        <name>Mg(2+)</name>
        <dbReference type="ChEBI" id="CHEBI:18420"/>
    </cofactor>
</comment>
<dbReference type="SUPFAM" id="SSF52518">
    <property type="entry name" value="Thiamin diphosphate-binding fold (THDP-binding)"/>
    <property type="match status" value="1"/>
</dbReference>
<evidence type="ECO:0000313" key="18">
    <source>
        <dbReference type="Proteomes" id="UP000001514"/>
    </source>
</evidence>
<keyword evidence="7" id="KW-0460">Magnesium</keyword>
<evidence type="ECO:0000256" key="2">
    <source>
        <dbReference type="ARBA" id="ARBA00001964"/>
    </source>
</evidence>
<keyword evidence="6" id="KW-0479">Metal-binding</keyword>
<keyword evidence="10" id="KW-0786">Thiamine pyrophosphate</keyword>
<organism evidence="18">
    <name type="scientific">Selaginella moellendorffii</name>
    <name type="common">Spikemoss</name>
    <dbReference type="NCBI Taxonomy" id="88036"/>
    <lineage>
        <taxon>Eukaryota</taxon>
        <taxon>Viridiplantae</taxon>
        <taxon>Streptophyta</taxon>
        <taxon>Embryophyta</taxon>
        <taxon>Tracheophyta</taxon>
        <taxon>Lycopodiopsida</taxon>
        <taxon>Selaginellales</taxon>
        <taxon>Selaginellaceae</taxon>
        <taxon>Selaginella</taxon>
    </lineage>
</organism>
<dbReference type="GO" id="GO:0005759">
    <property type="term" value="C:mitochondrial matrix"/>
    <property type="evidence" value="ECO:0007669"/>
    <property type="project" value="UniProtKB-SubCell"/>
</dbReference>
<sequence>MQTAAASAPRSVPLSRLTDNFLDGTSSVYLEELQRAWEADPKSVDESWDNFFQNFTGKAASSPGVSGQTIQESMRLLLLVRAYQVNGHMKAKLDPLGLDERVPPEDLNPALYGFTEADLDREFFIGVWRMSGFLSENRPVQTLRAILKRLEQAYCGTIGYEYMHISDREKCNWLREKIEQHVPSKYSKERQITILDRLIWGTKFENFLAQKWTAKRFGLEGCETLIPGMKEQIDRAADLGVESVVIGMPHRGRLNVLGNVVRKPLRQIFSEFAGGTKPAESGYSGSGDVKYHLGTSYDR</sequence>
<dbReference type="InterPro" id="IPR029061">
    <property type="entry name" value="THDP-binding"/>
</dbReference>
<dbReference type="GO" id="GO:0046872">
    <property type="term" value="F:metal ion binding"/>
    <property type="evidence" value="ECO:0007669"/>
    <property type="project" value="UniProtKB-KW"/>
</dbReference>
<keyword evidence="18" id="KW-1185">Reference proteome</keyword>
<dbReference type="GO" id="GO:0004591">
    <property type="term" value="F:oxoglutarate dehydrogenase (succinyl-transferring) activity"/>
    <property type="evidence" value="ECO:0007669"/>
    <property type="project" value="UniProtKB-EC"/>
</dbReference>
<proteinExistence type="inferred from homology"/>
<name>D8TFY3_SELML</name>
<dbReference type="HOGENOM" id="CLU_004709_2_3_1"/>
<dbReference type="GO" id="GO:0030976">
    <property type="term" value="F:thiamine pyrophosphate binding"/>
    <property type="evidence" value="ECO:0007669"/>
    <property type="project" value="InterPro"/>
</dbReference>
<feature type="domain" description="2-oxoglutarate dehydrogenase E1 component N-terminal" evidence="16">
    <location>
        <begin position="19"/>
        <end position="56"/>
    </location>
</feature>
<dbReference type="Pfam" id="PF16078">
    <property type="entry name" value="2-oxogl_dehyd_N"/>
    <property type="match status" value="1"/>
</dbReference>
<dbReference type="EC" id="1.2.4.2" evidence="5"/>
<evidence type="ECO:0000256" key="10">
    <source>
        <dbReference type="ARBA" id="ARBA00023052"/>
    </source>
</evidence>
<dbReference type="InterPro" id="IPR011603">
    <property type="entry name" value="2oxoglutarate_DH_E1"/>
</dbReference>
<comment type="subcellular location">
    <subcellularLocation>
        <location evidence="3">Mitochondrion matrix</location>
    </subcellularLocation>
</comment>
<dbReference type="PANTHER" id="PTHR23152:SF4">
    <property type="entry name" value="2-OXOADIPATE DEHYDROGENASE COMPLEX COMPONENT E1"/>
    <property type="match status" value="1"/>
</dbReference>
<dbReference type="KEGG" id="smo:SELMODRAFT_138697"/>
<dbReference type="InParanoid" id="D8TFY3"/>
<comment type="function">
    <text evidence="12">The 2-oxoglutarate dehydrogenase complex catalyzes the overall conversion of 2-oxoglutarate to succinyl-CoA and CO(2). It contains multiple copies of three enzymatic components: 2-oxoglutarate dehydrogenase (E1), dihydrolipoamide succinyltransferase (E2) and lipoamide dehydrogenase (E3).</text>
</comment>
<evidence type="ECO:0000313" key="17">
    <source>
        <dbReference type="EMBL" id="EFJ04431.1"/>
    </source>
</evidence>
<feature type="non-terminal residue" evidence="17">
    <location>
        <position position="299"/>
    </location>
</feature>
<evidence type="ECO:0000256" key="1">
    <source>
        <dbReference type="ARBA" id="ARBA00001946"/>
    </source>
</evidence>
<evidence type="ECO:0000256" key="15">
    <source>
        <dbReference type="ARBA" id="ARBA00051911"/>
    </source>
</evidence>
<dbReference type="STRING" id="88036.D8TFY3"/>
<evidence type="ECO:0000256" key="14">
    <source>
        <dbReference type="ARBA" id="ARBA00042984"/>
    </source>
</evidence>
<comment type="catalytic activity">
    <reaction evidence="15">
        <text>N(6)-[(R)-lipoyl]-L-lysyl-[protein] + 2-oxoglutarate + H(+) = N(6)-[(R)-S(8)-succinyldihydrolipoyl]-L-lysyl-[protein] + CO2</text>
        <dbReference type="Rhea" id="RHEA:12188"/>
        <dbReference type="Rhea" id="RHEA-COMP:10474"/>
        <dbReference type="Rhea" id="RHEA-COMP:20092"/>
        <dbReference type="ChEBI" id="CHEBI:15378"/>
        <dbReference type="ChEBI" id="CHEBI:16526"/>
        <dbReference type="ChEBI" id="CHEBI:16810"/>
        <dbReference type="ChEBI" id="CHEBI:83099"/>
        <dbReference type="ChEBI" id="CHEBI:83120"/>
        <dbReference type="EC" id="1.2.4.2"/>
    </reaction>
</comment>
<evidence type="ECO:0000256" key="13">
    <source>
        <dbReference type="ARBA" id="ARBA00040267"/>
    </source>
</evidence>
<dbReference type="FunFam" id="1.10.287.1150:FF:000002">
    <property type="entry name" value="2-oxoglutarate dehydrogenase E1 component"/>
    <property type="match status" value="1"/>
</dbReference>
<accession>D8TFY3</accession>
<dbReference type="Proteomes" id="UP000001514">
    <property type="component" value="Unassembled WGS sequence"/>
</dbReference>
<protein>
    <recommendedName>
        <fullName evidence="13">2-oxoglutarate dehydrogenase, mitochondrial</fullName>
        <ecNumber evidence="5">1.2.4.2</ecNumber>
    </recommendedName>
    <alternativeName>
        <fullName evidence="14">2-oxoglutarate dehydrogenase complex component E1</fullName>
    </alternativeName>
</protein>
<evidence type="ECO:0000256" key="12">
    <source>
        <dbReference type="ARBA" id="ARBA00037426"/>
    </source>
</evidence>
<evidence type="ECO:0000256" key="3">
    <source>
        <dbReference type="ARBA" id="ARBA00004305"/>
    </source>
</evidence>
<evidence type="ECO:0000256" key="11">
    <source>
        <dbReference type="ARBA" id="ARBA00023128"/>
    </source>
</evidence>
<dbReference type="AlphaFoldDB" id="D8TFY3"/>
<evidence type="ECO:0000256" key="6">
    <source>
        <dbReference type="ARBA" id="ARBA00022723"/>
    </source>
</evidence>
<dbReference type="Gene3D" id="1.10.287.1150">
    <property type="entry name" value="TPP helical domain"/>
    <property type="match status" value="1"/>
</dbReference>
<comment type="similarity">
    <text evidence="4">Belongs to the alpha-ketoglutarate dehydrogenase family.</text>
</comment>
<dbReference type="InterPro" id="IPR032106">
    <property type="entry name" value="2-oxogl_dehyd_N"/>
</dbReference>
<reference evidence="17 18" key="1">
    <citation type="journal article" date="2011" name="Science">
        <title>The Selaginella genome identifies genetic changes associated with the evolution of vascular plants.</title>
        <authorList>
            <person name="Banks J.A."/>
            <person name="Nishiyama T."/>
            <person name="Hasebe M."/>
            <person name="Bowman J.L."/>
            <person name="Gribskov M."/>
            <person name="dePamphilis C."/>
            <person name="Albert V.A."/>
            <person name="Aono N."/>
            <person name="Aoyama T."/>
            <person name="Ambrose B.A."/>
            <person name="Ashton N.W."/>
            <person name="Axtell M.J."/>
            <person name="Barker E."/>
            <person name="Barker M.S."/>
            <person name="Bennetzen J.L."/>
            <person name="Bonawitz N.D."/>
            <person name="Chapple C."/>
            <person name="Cheng C."/>
            <person name="Correa L.G."/>
            <person name="Dacre M."/>
            <person name="DeBarry J."/>
            <person name="Dreyer I."/>
            <person name="Elias M."/>
            <person name="Engstrom E.M."/>
            <person name="Estelle M."/>
            <person name="Feng L."/>
            <person name="Finet C."/>
            <person name="Floyd S.K."/>
            <person name="Frommer W.B."/>
            <person name="Fujita T."/>
            <person name="Gramzow L."/>
            <person name="Gutensohn M."/>
            <person name="Harholt J."/>
            <person name="Hattori M."/>
            <person name="Heyl A."/>
            <person name="Hirai T."/>
            <person name="Hiwatashi Y."/>
            <person name="Ishikawa M."/>
            <person name="Iwata M."/>
            <person name="Karol K.G."/>
            <person name="Koehler B."/>
            <person name="Kolukisaoglu U."/>
            <person name="Kubo M."/>
            <person name="Kurata T."/>
            <person name="Lalonde S."/>
            <person name="Li K."/>
            <person name="Li Y."/>
            <person name="Litt A."/>
            <person name="Lyons E."/>
            <person name="Manning G."/>
            <person name="Maruyama T."/>
            <person name="Michael T.P."/>
            <person name="Mikami K."/>
            <person name="Miyazaki S."/>
            <person name="Morinaga S."/>
            <person name="Murata T."/>
            <person name="Mueller-Roeber B."/>
            <person name="Nelson D.R."/>
            <person name="Obara M."/>
            <person name="Oguri Y."/>
            <person name="Olmstead R.G."/>
            <person name="Onodera N."/>
            <person name="Petersen B.L."/>
            <person name="Pils B."/>
            <person name="Prigge M."/>
            <person name="Rensing S.A."/>
            <person name="Riano-Pachon D.M."/>
            <person name="Roberts A.W."/>
            <person name="Sato Y."/>
            <person name="Scheller H.V."/>
            <person name="Schulz B."/>
            <person name="Schulz C."/>
            <person name="Shakirov E.V."/>
            <person name="Shibagaki N."/>
            <person name="Shinohara N."/>
            <person name="Shippen D.E."/>
            <person name="Soerensen I."/>
            <person name="Sotooka R."/>
            <person name="Sugimoto N."/>
            <person name="Sugita M."/>
            <person name="Sumikawa N."/>
            <person name="Tanurdzic M."/>
            <person name="Theissen G."/>
            <person name="Ulvskov P."/>
            <person name="Wakazuki S."/>
            <person name="Weng J.K."/>
            <person name="Willats W.W."/>
            <person name="Wipf D."/>
            <person name="Wolf P.G."/>
            <person name="Yang L."/>
            <person name="Zimmer A.D."/>
            <person name="Zhu Q."/>
            <person name="Mitros T."/>
            <person name="Hellsten U."/>
            <person name="Loque D."/>
            <person name="Otillar R."/>
            <person name="Salamov A."/>
            <person name="Schmutz J."/>
            <person name="Shapiro H."/>
            <person name="Lindquist E."/>
            <person name="Lucas S."/>
            <person name="Rokhsar D."/>
            <person name="Grigoriev I.V."/>
        </authorList>
    </citation>
    <scope>NUCLEOTIDE SEQUENCE [LARGE SCALE GENOMIC DNA]</scope>
</reference>
<keyword evidence="9" id="KW-0560">Oxidoreductase</keyword>
<dbReference type="Gramene" id="EFJ04431">
    <property type="protein sequence ID" value="EFJ04431"/>
    <property type="gene ID" value="SELMODRAFT_138697"/>
</dbReference>
<evidence type="ECO:0000259" key="16">
    <source>
        <dbReference type="Pfam" id="PF16078"/>
    </source>
</evidence>
<dbReference type="PANTHER" id="PTHR23152">
    <property type="entry name" value="2-OXOGLUTARATE DEHYDROGENASE"/>
    <property type="match status" value="1"/>
</dbReference>
<keyword evidence="8" id="KW-0809">Transit peptide</keyword>
<dbReference type="EMBL" id="GL377875">
    <property type="protein sequence ID" value="EFJ04431.1"/>
    <property type="molecule type" value="Genomic_DNA"/>
</dbReference>
<evidence type="ECO:0000256" key="4">
    <source>
        <dbReference type="ARBA" id="ARBA00006936"/>
    </source>
</evidence>